<dbReference type="RefSeq" id="WP_140503804.1">
    <property type="nucleotide sequence ID" value="NZ_RCZH01000002.1"/>
</dbReference>
<dbReference type="SMART" id="SM00953">
    <property type="entry name" value="RES"/>
    <property type="match status" value="1"/>
</dbReference>
<dbReference type="EMBL" id="RCZH01000002">
    <property type="protein sequence ID" value="TPG44558.1"/>
    <property type="molecule type" value="Genomic_DNA"/>
</dbReference>
<evidence type="ECO:0000259" key="1">
    <source>
        <dbReference type="SMART" id="SM00953"/>
    </source>
</evidence>
<proteinExistence type="predicted"/>
<sequence>MNVCSNCFNDSDLKRFIESNSSSRGNCNFCEIKVDSELISIDELLDFFAEFLNSFEESDDGVSLLQLIDNDWGLFANKDKGHSILAEVLSKLGSTIDIPTKNVVYEHEIIESTSFWTLLKEDLKWERRFLTNLNLFEELRWDKFFARNNSLPDGEILFRARIHSNDAQVAYNLNEMGSPSKEKSSAGRANPQGIPYLYLSTSESTTFYETRATYLDEVSVAKFVAKKGEVISLVDFTESLSLFLNIENIKEYVKSVLLKKSISADLSKPLRRYDSELEYIPTQFICEFIRSLSDADGIMFNSSLHVGGKNIVLFKENKMECIEVLTYRVTDVKIAHQLI</sequence>
<evidence type="ECO:0000313" key="2">
    <source>
        <dbReference type="EMBL" id="TPG44558.1"/>
    </source>
</evidence>
<gene>
    <name evidence="2" type="ORF">EAH81_03530</name>
</gene>
<dbReference type="AlphaFoldDB" id="A0A502F327"/>
<comment type="caution">
    <text evidence="2">The sequence shown here is derived from an EMBL/GenBank/DDBJ whole genome shotgun (WGS) entry which is preliminary data.</text>
</comment>
<feature type="domain" description="RES" evidence="1">
    <location>
        <begin position="172"/>
        <end position="325"/>
    </location>
</feature>
<protein>
    <recommendedName>
        <fullName evidence="1">RES domain-containing protein</fullName>
    </recommendedName>
</protein>
<organism evidence="2 3">
    <name type="scientific">Flavobacterium pectinovorum</name>
    <dbReference type="NCBI Taxonomy" id="29533"/>
    <lineage>
        <taxon>Bacteria</taxon>
        <taxon>Pseudomonadati</taxon>
        <taxon>Bacteroidota</taxon>
        <taxon>Flavobacteriia</taxon>
        <taxon>Flavobacteriales</taxon>
        <taxon>Flavobacteriaceae</taxon>
        <taxon>Flavobacterium</taxon>
    </lineage>
</organism>
<reference evidence="2 3" key="1">
    <citation type="journal article" date="2019" name="Environ. Microbiol.">
        <title>Species interactions and distinct microbial communities in high Arctic permafrost affected cryosols are associated with the CH4 and CO2 gas fluxes.</title>
        <authorList>
            <person name="Altshuler I."/>
            <person name="Hamel J."/>
            <person name="Turney S."/>
            <person name="Magnuson E."/>
            <person name="Levesque R."/>
            <person name="Greer C."/>
            <person name="Whyte L.G."/>
        </authorList>
    </citation>
    <scope>NUCLEOTIDE SEQUENCE [LARGE SCALE GENOMIC DNA]</scope>
    <source>
        <strain evidence="2 3">42</strain>
    </source>
</reference>
<dbReference type="OrthoDB" id="648213at2"/>
<evidence type="ECO:0000313" key="3">
    <source>
        <dbReference type="Proteomes" id="UP000319700"/>
    </source>
</evidence>
<accession>A0A502F327</accession>
<name>A0A502F327_9FLAO</name>
<dbReference type="InterPro" id="IPR014914">
    <property type="entry name" value="RES_dom"/>
</dbReference>
<dbReference type="Pfam" id="PF08808">
    <property type="entry name" value="RES"/>
    <property type="match status" value="1"/>
</dbReference>
<dbReference type="Proteomes" id="UP000319700">
    <property type="component" value="Unassembled WGS sequence"/>
</dbReference>
<keyword evidence="3" id="KW-1185">Reference proteome</keyword>